<dbReference type="AlphaFoldDB" id="A0A0A0BD04"/>
<keyword evidence="1" id="KW-0812">Transmembrane</keyword>
<dbReference type="RefSeq" id="WP_036315632.1">
    <property type="nucleotide sequence ID" value="NZ_JRQD01000007.1"/>
</dbReference>
<evidence type="ECO:0000313" key="2">
    <source>
        <dbReference type="EMBL" id="KGM05816.1"/>
    </source>
</evidence>
<dbReference type="Proteomes" id="UP000029999">
    <property type="component" value="Unassembled WGS sequence"/>
</dbReference>
<sequence>MPSRKQGAGLITIGVIAVLLLSHVLTGIAANHASFFKLEQRYISWNWLMTHYGIGDAEPDVAFLVDNKILSQFDTQLFVDAEPITHIHRPLVGGIVLENLMVLGTDNALLLLTRDGEFIERLGAEAGIPAPIQNIGVYHGEPVLQARNGMWRSNFMLDKWEPISLQGVSWSKPHPLPDSVATDLKQFFYGQGISVEQLLTDIHNGRILGAFGVLLVDVLGLLLLALSFTGLWMWGKKFK</sequence>
<evidence type="ECO:0000313" key="3">
    <source>
        <dbReference type="Proteomes" id="UP000029999"/>
    </source>
</evidence>
<evidence type="ECO:0008006" key="4">
    <source>
        <dbReference type="Google" id="ProtNLM"/>
    </source>
</evidence>
<protein>
    <recommendedName>
        <fullName evidence="4">PepSY-associated TM helix</fullName>
    </recommendedName>
</protein>
<name>A0A0A0BD04_9GAMM</name>
<proteinExistence type="predicted"/>
<accession>A0A0A0BD04</accession>
<keyword evidence="1" id="KW-1133">Transmembrane helix</keyword>
<comment type="caution">
    <text evidence="2">The sequence shown here is derived from an EMBL/GenBank/DDBJ whole genome shotgun (WGS) entry which is preliminary data.</text>
</comment>
<keyword evidence="1" id="KW-0472">Membrane</keyword>
<reference evidence="2 3" key="1">
    <citation type="submission" date="2014-09" db="EMBL/GenBank/DDBJ databases">
        <authorList>
            <person name="Grob C."/>
            <person name="Taubert M."/>
            <person name="Howat A.M."/>
            <person name="Burns O.J."/>
            <person name="Dixon J.L."/>
            <person name="Chen Y."/>
            <person name="Murrell J.C."/>
        </authorList>
    </citation>
    <scope>NUCLEOTIDE SEQUENCE [LARGE SCALE GENOMIC DNA]</scope>
    <source>
        <strain evidence="2">L4</strain>
    </source>
</reference>
<dbReference type="STRING" id="392484.LP43_2378"/>
<organism evidence="2 3">
    <name type="scientific">Methylophaga thiooxydans</name>
    <dbReference type="NCBI Taxonomy" id="392484"/>
    <lineage>
        <taxon>Bacteria</taxon>
        <taxon>Pseudomonadati</taxon>
        <taxon>Pseudomonadota</taxon>
        <taxon>Gammaproteobacteria</taxon>
        <taxon>Thiotrichales</taxon>
        <taxon>Piscirickettsiaceae</taxon>
        <taxon>Methylophaga</taxon>
    </lineage>
</organism>
<evidence type="ECO:0000256" key="1">
    <source>
        <dbReference type="SAM" id="Phobius"/>
    </source>
</evidence>
<dbReference type="EMBL" id="JRQD01000007">
    <property type="protein sequence ID" value="KGM05816.1"/>
    <property type="molecule type" value="Genomic_DNA"/>
</dbReference>
<feature type="transmembrane region" description="Helical" evidence="1">
    <location>
        <begin position="207"/>
        <end position="234"/>
    </location>
</feature>
<gene>
    <name evidence="2" type="ORF">LP43_2378</name>
</gene>